<sequence length="82" mass="9822">MVIKFQDYFTHYNESLLDEKGVIISTPEQADKIIKLLEWYRTLNSKKRDRARSDKSRTSYQNNIDRNNGDIARLKQIKKNME</sequence>
<evidence type="ECO:0000313" key="3">
    <source>
        <dbReference type="Proteomes" id="UP000229296"/>
    </source>
</evidence>
<gene>
    <name evidence="2" type="ORF">LpeD_140</name>
</gene>
<reference evidence="2 3" key="1">
    <citation type="submission" date="2017-08" db="EMBL/GenBank/DDBJ databases">
        <title>Isolation and Characterization of phages of Lactobacillus pentosus and plantarum.</title>
        <authorList>
            <person name="Qi R."/>
            <person name="Yu M."/>
            <person name="Qiao X."/>
            <person name="Li Y."/>
        </authorList>
    </citation>
    <scope>NUCLEOTIDE SEQUENCE [LARGE SCALE GENOMIC DNA]</scope>
</reference>
<feature type="region of interest" description="Disordered" evidence="1">
    <location>
        <begin position="46"/>
        <end position="66"/>
    </location>
</feature>
<evidence type="ECO:0000256" key="1">
    <source>
        <dbReference type="SAM" id="MobiDB-lite"/>
    </source>
</evidence>
<organism evidence="2 3">
    <name type="scientific">Lactobacillus phage LpeD</name>
    <dbReference type="NCBI Taxonomy" id="2041210"/>
    <lineage>
        <taxon>Viruses</taxon>
        <taxon>Duplodnaviria</taxon>
        <taxon>Heunggongvirae</taxon>
        <taxon>Uroviricota</taxon>
        <taxon>Caudoviricetes</taxon>
        <taxon>Herelleviridae</taxon>
        <taxon>Elpedvirus</taxon>
        <taxon>Elpedvirus LpeD</taxon>
    </lineage>
</organism>
<dbReference type="EMBL" id="MF787246">
    <property type="protein sequence ID" value="ATG86389.1"/>
    <property type="molecule type" value="Genomic_DNA"/>
</dbReference>
<proteinExistence type="predicted"/>
<evidence type="ECO:0000313" key="2">
    <source>
        <dbReference type="EMBL" id="ATG86389.1"/>
    </source>
</evidence>
<protein>
    <submittedName>
        <fullName evidence="2">Uncharacterized protein</fullName>
    </submittedName>
</protein>
<name>A0A291I9P2_9CAUD</name>
<keyword evidence="3" id="KW-1185">Reference proteome</keyword>
<accession>A0A291I9P2</accession>
<dbReference type="Proteomes" id="UP000229296">
    <property type="component" value="Segment"/>
</dbReference>